<dbReference type="Gene3D" id="3.50.50.60">
    <property type="entry name" value="FAD/NAD(P)-binding domain"/>
    <property type="match status" value="1"/>
</dbReference>
<reference evidence="5" key="1">
    <citation type="submission" date="2025-08" db="UniProtKB">
        <authorList>
            <consortium name="Ensembl"/>
        </authorList>
    </citation>
    <scope>IDENTIFICATION</scope>
</reference>
<proteinExistence type="inferred from homology"/>
<comment type="cofactor">
    <cofactor evidence="4">
        <name>FAD</name>
        <dbReference type="ChEBI" id="CHEBI:57692"/>
    </cofactor>
</comment>
<dbReference type="SUPFAM" id="SSF51905">
    <property type="entry name" value="FAD/NAD(P)-binding domain"/>
    <property type="match status" value="1"/>
</dbReference>
<protein>
    <recommendedName>
        <fullName evidence="4">Flavin-containing monooxygenase</fullName>
        <ecNumber evidence="4">1.-.-.-</ecNumber>
    </recommendedName>
</protein>
<dbReference type="InterPro" id="IPR036188">
    <property type="entry name" value="FAD/NAD-bd_sf"/>
</dbReference>
<evidence type="ECO:0000256" key="2">
    <source>
        <dbReference type="ARBA" id="ARBA00022827"/>
    </source>
</evidence>
<dbReference type="InterPro" id="IPR020946">
    <property type="entry name" value="Flavin_mOase-like"/>
</dbReference>
<dbReference type="Ensembl" id="ENSACOT00000020717.1">
    <property type="protein sequence ID" value="ENSACOP00000019995.1"/>
    <property type="gene ID" value="ENSACOG00000013765.1"/>
</dbReference>
<evidence type="ECO:0000256" key="1">
    <source>
        <dbReference type="ARBA" id="ARBA00022630"/>
    </source>
</evidence>
<dbReference type="GO" id="GO:0050660">
    <property type="term" value="F:flavin adenine dinucleotide binding"/>
    <property type="evidence" value="ECO:0007669"/>
    <property type="project" value="InterPro"/>
</dbReference>
<keyword evidence="6" id="KW-1185">Reference proteome</keyword>
<dbReference type="AlphaFoldDB" id="A0A8B9G990"/>
<dbReference type="GO" id="GO:0004499">
    <property type="term" value="F:N,N-dimethylaniline monooxygenase activity"/>
    <property type="evidence" value="ECO:0007669"/>
    <property type="project" value="InterPro"/>
</dbReference>
<evidence type="ECO:0000313" key="6">
    <source>
        <dbReference type="Proteomes" id="UP000694522"/>
    </source>
</evidence>
<sequence length="45" mass="4894">MGKHRDIAIIGAAAPDVCALKCCLDEGLVPTCFERSRDTGGLWRF</sequence>
<name>A0A8B9G990_9PSIT</name>
<dbReference type="EC" id="1.-.-.-" evidence="4"/>
<evidence type="ECO:0000256" key="3">
    <source>
        <dbReference type="ARBA" id="ARBA00023002"/>
    </source>
</evidence>
<organism evidence="5 6">
    <name type="scientific">Amazona collaria</name>
    <name type="common">yellow-billed parrot</name>
    <dbReference type="NCBI Taxonomy" id="241587"/>
    <lineage>
        <taxon>Eukaryota</taxon>
        <taxon>Metazoa</taxon>
        <taxon>Chordata</taxon>
        <taxon>Craniata</taxon>
        <taxon>Vertebrata</taxon>
        <taxon>Euteleostomi</taxon>
        <taxon>Archelosauria</taxon>
        <taxon>Archosauria</taxon>
        <taxon>Dinosauria</taxon>
        <taxon>Saurischia</taxon>
        <taxon>Theropoda</taxon>
        <taxon>Coelurosauria</taxon>
        <taxon>Aves</taxon>
        <taxon>Neognathae</taxon>
        <taxon>Neoaves</taxon>
        <taxon>Telluraves</taxon>
        <taxon>Australaves</taxon>
        <taxon>Psittaciformes</taxon>
        <taxon>Psittacidae</taxon>
        <taxon>Amazona</taxon>
    </lineage>
</organism>
<evidence type="ECO:0000256" key="4">
    <source>
        <dbReference type="RuleBase" id="RU361177"/>
    </source>
</evidence>
<keyword evidence="4" id="KW-0503">Monooxygenase</keyword>
<keyword evidence="2 4" id="KW-0274">FAD</keyword>
<dbReference type="Proteomes" id="UP000694522">
    <property type="component" value="Unplaced"/>
</dbReference>
<keyword evidence="3 4" id="KW-0560">Oxidoreductase</keyword>
<accession>A0A8B9G990</accession>
<reference evidence="5" key="2">
    <citation type="submission" date="2025-09" db="UniProtKB">
        <authorList>
            <consortium name="Ensembl"/>
        </authorList>
    </citation>
    <scope>IDENTIFICATION</scope>
</reference>
<dbReference type="GO" id="GO:0050661">
    <property type="term" value="F:NADP binding"/>
    <property type="evidence" value="ECO:0007669"/>
    <property type="project" value="InterPro"/>
</dbReference>
<comment type="similarity">
    <text evidence="4">Belongs to the FMO family.</text>
</comment>
<dbReference type="Pfam" id="PF00743">
    <property type="entry name" value="FMO-like"/>
    <property type="match status" value="1"/>
</dbReference>
<evidence type="ECO:0000313" key="5">
    <source>
        <dbReference type="Ensembl" id="ENSACOP00000019995.1"/>
    </source>
</evidence>
<keyword evidence="1 4" id="KW-0285">Flavoprotein</keyword>